<protein>
    <submittedName>
        <fullName evidence="1">Uncharacterized protein</fullName>
    </submittedName>
</protein>
<dbReference type="Proteomes" id="UP000814140">
    <property type="component" value="Unassembled WGS sequence"/>
</dbReference>
<sequence>MATVAHSPPPQDGPSSPLNGISVDVLATNVHKAFPRGLAISDLDLKDDRYPVISSSRIPPPQHNVDALQSPQQFYPDAVQQAVNSAPNNNDPLDPDDTFGTQKTSQLREVDKPPSPNDPAQEQQDTQDKQYPSRMGLTESPVSNHYPSTSPQRTPGQYSATEGFELFPPSPASSGDPARPSPPGIDAAPALTPQRQPWQPTPRDFPSPQQQDYPRQESYAPRAPPMATMSGSPPYGSQIPIPVSPNVRAPAQQPTYITPAAAPNAMNPVFASPGPGEEVCVECAMRDQDMADVDVTSLGIWARASDVHYEELLRRELEEESVGVPPSDPNRPRARGGRLSEANMKLWLSLNPKESSSKRNALDQYIKSQRSLLEAEALAHARAMQESRQIDDRMRDTYSQLRRSAYDLGSAAAPIDDTGGVRIKAIRASTVSNSTPVNAHSRDITLLENGMIVEHVDVRREEREERERRKREEKMRARARKSSRGSAIDVSSMYSSTSPLPHTDSGFHLGVSTNSRYSTSRPMSVLTAPMDYRTPHAQSTASVEAQSMISSSSPNRRTRFFGMRNFSTGFRSSDSLAPSGFSGSMVDMHVALQRENARNTMSPGDNRGSPPSIIGGWRNSSVLVPQRGVEEQMEEKPKKKKKGLAKIWRLVTGSSKNDVVVAVDGSVHTRSLDRGPDDDFPLAPPPPISYLVNRSSGEHTGSALRHVSTPSLPSSASPNFALSSAGVSPPTAPSSLLPSPTSSRPAPEGSESRKNSGHTEYEAEHPSPVEEEPPTQPSQRNVHPVTSEPDMRQRSSQLMSGPAPPVPRIPATISGGRPQSLAWREKSLPPLPGESTARFPTHPQLEPRPRTLFSYDMRQMQLDGEQSTQLTTPQAPFRQGDVRRQSFGGISARPNLLIQTVPERRSGFPSEFGMNGAHPTAEKYDQFGASRGSLGPLDGSKHNQPAARGTPGKRKSRFGIASLLGKKSPAPERASAALLGVEFPVTRSSGSEARHEALMNEMGSSGSGSGHAFPRMSMSARKNIEELVDQSPDFVAYRYPSNDQNIALLR</sequence>
<keyword evidence="2" id="KW-1185">Reference proteome</keyword>
<dbReference type="EMBL" id="MU277193">
    <property type="protein sequence ID" value="KAI0066088.1"/>
    <property type="molecule type" value="Genomic_DNA"/>
</dbReference>
<comment type="caution">
    <text evidence="1">The sequence shown here is derived from an EMBL/GenBank/DDBJ whole genome shotgun (WGS) entry which is preliminary data.</text>
</comment>
<evidence type="ECO:0000313" key="1">
    <source>
        <dbReference type="EMBL" id="KAI0066088.1"/>
    </source>
</evidence>
<proteinExistence type="predicted"/>
<reference evidence="1" key="1">
    <citation type="submission" date="2021-03" db="EMBL/GenBank/DDBJ databases">
        <authorList>
            <consortium name="DOE Joint Genome Institute"/>
            <person name="Ahrendt S."/>
            <person name="Looney B.P."/>
            <person name="Miyauchi S."/>
            <person name="Morin E."/>
            <person name="Drula E."/>
            <person name="Courty P.E."/>
            <person name="Chicoki N."/>
            <person name="Fauchery L."/>
            <person name="Kohler A."/>
            <person name="Kuo A."/>
            <person name="Labutti K."/>
            <person name="Pangilinan J."/>
            <person name="Lipzen A."/>
            <person name="Riley R."/>
            <person name="Andreopoulos W."/>
            <person name="He G."/>
            <person name="Johnson J."/>
            <person name="Barry K.W."/>
            <person name="Grigoriev I.V."/>
            <person name="Nagy L."/>
            <person name="Hibbett D."/>
            <person name="Henrissat B."/>
            <person name="Matheny P.B."/>
            <person name="Labbe J."/>
            <person name="Martin F."/>
        </authorList>
    </citation>
    <scope>NUCLEOTIDE SEQUENCE</scope>
    <source>
        <strain evidence="1">HHB10654</strain>
    </source>
</reference>
<organism evidence="1 2">
    <name type="scientific">Artomyces pyxidatus</name>
    <dbReference type="NCBI Taxonomy" id="48021"/>
    <lineage>
        <taxon>Eukaryota</taxon>
        <taxon>Fungi</taxon>
        <taxon>Dikarya</taxon>
        <taxon>Basidiomycota</taxon>
        <taxon>Agaricomycotina</taxon>
        <taxon>Agaricomycetes</taxon>
        <taxon>Russulales</taxon>
        <taxon>Auriscalpiaceae</taxon>
        <taxon>Artomyces</taxon>
    </lineage>
</organism>
<name>A0ACB8TBF4_9AGAM</name>
<evidence type="ECO:0000313" key="2">
    <source>
        <dbReference type="Proteomes" id="UP000814140"/>
    </source>
</evidence>
<accession>A0ACB8TBF4</accession>
<reference evidence="1" key="2">
    <citation type="journal article" date="2022" name="New Phytol.">
        <title>Evolutionary transition to the ectomycorrhizal habit in the genomes of a hyperdiverse lineage of mushroom-forming fungi.</title>
        <authorList>
            <person name="Looney B."/>
            <person name="Miyauchi S."/>
            <person name="Morin E."/>
            <person name="Drula E."/>
            <person name="Courty P.E."/>
            <person name="Kohler A."/>
            <person name="Kuo A."/>
            <person name="LaButti K."/>
            <person name="Pangilinan J."/>
            <person name="Lipzen A."/>
            <person name="Riley R."/>
            <person name="Andreopoulos W."/>
            <person name="He G."/>
            <person name="Johnson J."/>
            <person name="Nolan M."/>
            <person name="Tritt A."/>
            <person name="Barry K.W."/>
            <person name="Grigoriev I.V."/>
            <person name="Nagy L.G."/>
            <person name="Hibbett D."/>
            <person name="Henrissat B."/>
            <person name="Matheny P.B."/>
            <person name="Labbe J."/>
            <person name="Martin F.M."/>
        </authorList>
    </citation>
    <scope>NUCLEOTIDE SEQUENCE</scope>
    <source>
        <strain evidence="1">HHB10654</strain>
    </source>
</reference>
<gene>
    <name evidence="1" type="ORF">BV25DRAFT_1500377</name>
</gene>